<evidence type="ECO:0000256" key="1">
    <source>
        <dbReference type="SAM" id="Phobius"/>
    </source>
</evidence>
<dbReference type="AlphaFoldDB" id="A0A5C8V4X7"/>
<dbReference type="EMBL" id="VRUR01000002">
    <property type="protein sequence ID" value="TXN36129.1"/>
    <property type="molecule type" value="Genomic_DNA"/>
</dbReference>
<comment type="caution">
    <text evidence="2">The sequence shown here is derived from an EMBL/GenBank/DDBJ whole genome shotgun (WGS) entry which is preliminary data.</text>
</comment>
<name>A0A5C8V4X7_9FLAO</name>
<sequence length="242" mass="27826">MKQFITWGLVVYGALFLIGCNVYKAQKQESLLSFPELGTLIKTKGDMWYSAAEQIGVPNWSVLKVDVKQLPFNRTSYYSYAKYMEQAGKINSISYNDSLPYKPKYLRLQLLDKLGLTNLLNAETHKELRSYVSNDDGYKLVTGLNITVPETEMPSFLQAEAIQLQKDSYENIILVVISGELEKHYFFSELHVFDYQYSNICWGEDQYHNVIIENLISEGQKCPKGTFLKASKVNGDRSYLKF</sequence>
<keyword evidence="3" id="KW-1185">Reference proteome</keyword>
<protein>
    <recommendedName>
        <fullName evidence="4">Lipoprotein</fullName>
    </recommendedName>
</protein>
<reference evidence="2 3" key="1">
    <citation type="submission" date="2019-08" db="EMBL/GenBank/DDBJ databases">
        <title>Professor.</title>
        <authorList>
            <person name="Park J.S."/>
        </authorList>
    </citation>
    <scope>NUCLEOTIDE SEQUENCE [LARGE SCALE GENOMIC DNA]</scope>
    <source>
        <strain evidence="2 3">176CP5-101</strain>
    </source>
</reference>
<evidence type="ECO:0000313" key="2">
    <source>
        <dbReference type="EMBL" id="TXN36129.1"/>
    </source>
</evidence>
<feature type="transmembrane region" description="Helical" evidence="1">
    <location>
        <begin position="6"/>
        <end position="23"/>
    </location>
</feature>
<accession>A0A5C8V4X7</accession>
<gene>
    <name evidence="2" type="ORF">FVB32_16355</name>
</gene>
<dbReference type="PROSITE" id="PS51257">
    <property type="entry name" value="PROKAR_LIPOPROTEIN"/>
    <property type="match status" value="1"/>
</dbReference>
<proteinExistence type="predicted"/>
<evidence type="ECO:0000313" key="3">
    <source>
        <dbReference type="Proteomes" id="UP000321456"/>
    </source>
</evidence>
<dbReference type="RefSeq" id="WP_147744900.1">
    <property type="nucleotide sequence ID" value="NZ_VRUR01000002.1"/>
</dbReference>
<keyword evidence="1" id="KW-0472">Membrane</keyword>
<keyword evidence="1" id="KW-1133">Transmembrane helix</keyword>
<dbReference type="Proteomes" id="UP000321456">
    <property type="component" value="Unassembled WGS sequence"/>
</dbReference>
<keyword evidence="1" id="KW-0812">Transmembrane</keyword>
<evidence type="ECO:0008006" key="4">
    <source>
        <dbReference type="Google" id="ProtNLM"/>
    </source>
</evidence>
<organism evidence="2 3">
    <name type="scientific">Flagellimonas hymeniacidonis</name>
    <dbReference type="NCBI Taxonomy" id="2603628"/>
    <lineage>
        <taxon>Bacteria</taxon>
        <taxon>Pseudomonadati</taxon>
        <taxon>Bacteroidota</taxon>
        <taxon>Flavobacteriia</taxon>
        <taxon>Flavobacteriales</taxon>
        <taxon>Flavobacteriaceae</taxon>
        <taxon>Flagellimonas</taxon>
    </lineage>
</organism>